<dbReference type="InterPro" id="IPR018584">
    <property type="entry name" value="GT87"/>
</dbReference>
<evidence type="ECO:0000256" key="3">
    <source>
        <dbReference type="ARBA" id="ARBA00022679"/>
    </source>
</evidence>
<comment type="subcellular location">
    <subcellularLocation>
        <location evidence="1">Cell membrane</location>
        <topology evidence="1">Multi-pass membrane protein</topology>
    </subcellularLocation>
</comment>
<accession>A0A7J3VTE9</accession>
<sequence length="387" mass="43225">MSTAIIFPFYLIQQPNILNRGVVVVAVKKPATIQLVLAAAVVSWGLSVYLHHPSVEGNVYSDVASFWWREPYLREGLVPCIQYFFEYPPASCFIVYAARLAGGPPLESYYMAFSALSLPAYLLLAWALTRLAGRVGAFFILMPSMVVYGIYNFDHFFTALLAASLVVFMDGRHRLAYFLLGMAFSVKLFTVLLLPVYLMERGRRMRNVLEGFGFFAVGALPATAPVLATNPAWVAEFLNYHMSWGLENAWTVWLSADPFSPSAKVVGYLTTAVLLLRSYTSHAGLTMKSFLVFSSWLLGSPTFTPQMAIWLIPFAAAAPRLWVWVPLFETVNAAIIYTWFTTSIPTYPWTLPQTMSLIRASALAVMWFTIYRNQTNISAFAVPGGKT</sequence>
<comment type="caution">
    <text evidence="8">The sequence shown here is derived from an EMBL/GenBank/DDBJ whole genome shotgun (WGS) entry which is preliminary data.</text>
</comment>
<evidence type="ECO:0000256" key="6">
    <source>
        <dbReference type="ARBA" id="ARBA00023136"/>
    </source>
</evidence>
<organism evidence="8">
    <name type="scientific">Caldiarchaeum subterraneum</name>
    <dbReference type="NCBI Taxonomy" id="311458"/>
    <lineage>
        <taxon>Archaea</taxon>
        <taxon>Nitrososphaerota</taxon>
        <taxon>Candidatus Caldarchaeales</taxon>
        <taxon>Candidatus Caldarchaeaceae</taxon>
        <taxon>Candidatus Caldarchaeum</taxon>
    </lineage>
</organism>
<dbReference type="AlphaFoldDB" id="A0A7J3VTE9"/>
<reference evidence="8" key="1">
    <citation type="journal article" date="2020" name="mSystems">
        <title>Genome- and Community-Level Interaction Insights into Carbon Utilization and Element Cycling Functions of Hydrothermarchaeota in Hydrothermal Sediment.</title>
        <authorList>
            <person name="Zhou Z."/>
            <person name="Liu Y."/>
            <person name="Xu W."/>
            <person name="Pan J."/>
            <person name="Luo Z.H."/>
            <person name="Li M."/>
        </authorList>
    </citation>
    <scope>NUCLEOTIDE SEQUENCE [LARGE SCALE GENOMIC DNA]</scope>
    <source>
        <strain evidence="8">SpSt-1074</strain>
    </source>
</reference>
<feature type="transmembrane region" description="Helical" evidence="7">
    <location>
        <begin position="175"/>
        <end position="199"/>
    </location>
</feature>
<feature type="transmembrane region" description="Helical" evidence="7">
    <location>
        <begin position="352"/>
        <end position="371"/>
    </location>
</feature>
<evidence type="ECO:0000256" key="1">
    <source>
        <dbReference type="ARBA" id="ARBA00004651"/>
    </source>
</evidence>
<dbReference type="Pfam" id="PF09594">
    <property type="entry name" value="GT87"/>
    <property type="match status" value="1"/>
</dbReference>
<evidence type="ECO:0000256" key="4">
    <source>
        <dbReference type="ARBA" id="ARBA00022692"/>
    </source>
</evidence>
<evidence type="ECO:0000256" key="2">
    <source>
        <dbReference type="ARBA" id="ARBA00022475"/>
    </source>
</evidence>
<keyword evidence="4 7" id="KW-0812">Transmembrane</keyword>
<keyword evidence="5 7" id="KW-1133">Transmembrane helix</keyword>
<feature type="transmembrane region" description="Helical" evidence="7">
    <location>
        <begin position="145"/>
        <end position="169"/>
    </location>
</feature>
<keyword evidence="6 7" id="KW-0472">Membrane</keyword>
<proteinExistence type="predicted"/>
<keyword evidence="2" id="KW-1003">Cell membrane</keyword>
<feature type="transmembrane region" description="Helical" evidence="7">
    <location>
        <begin position="290"/>
        <end position="314"/>
    </location>
</feature>
<gene>
    <name evidence="8" type="ORF">ENM31_03515</name>
</gene>
<feature type="transmembrane region" description="Helical" evidence="7">
    <location>
        <begin position="211"/>
        <end position="234"/>
    </location>
</feature>
<protein>
    <submittedName>
        <fullName evidence="8">DUF2029 domain-containing protein</fullName>
    </submittedName>
</protein>
<feature type="transmembrane region" description="Helical" evidence="7">
    <location>
        <begin position="109"/>
        <end position="133"/>
    </location>
</feature>
<evidence type="ECO:0000256" key="7">
    <source>
        <dbReference type="SAM" id="Phobius"/>
    </source>
</evidence>
<evidence type="ECO:0000256" key="5">
    <source>
        <dbReference type="ARBA" id="ARBA00022989"/>
    </source>
</evidence>
<keyword evidence="3" id="KW-0808">Transferase</keyword>
<dbReference type="GO" id="GO:0016758">
    <property type="term" value="F:hexosyltransferase activity"/>
    <property type="evidence" value="ECO:0007669"/>
    <property type="project" value="InterPro"/>
</dbReference>
<dbReference type="EMBL" id="DRXH01000120">
    <property type="protein sequence ID" value="HHM44350.1"/>
    <property type="molecule type" value="Genomic_DNA"/>
</dbReference>
<dbReference type="GO" id="GO:0005886">
    <property type="term" value="C:plasma membrane"/>
    <property type="evidence" value="ECO:0007669"/>
    <property type="project" value="UniProtKB-SubCell"/>
</dbReference>
<feature type="transmembrane region" description="Helical" evidence="7">
    <location>
        <begin position="321"/>
        <end position="340"/>
    </location>
</feature>
<name>A0A7J3VTE9_CALS0</name>
<evidence type="ECO:0000313" key="8">
    <source>
        <dbReference type="EMBL" id="HHM44350.1"/>
    </source>
</evidence>